<evidence type="ECO:0000313" key="1">
    <source>
        <dbReference type="EMBL" id="MPM62063.1"/>
    </source>
</evidence>
<sequence>MKRELIRKVGAVMHKSLSEMTLQELWELFPIQLTEHKECWKNWYLEEQTFLFSFLPKTVKIHHIGSTAIQGIWAKPIVDILVEALIKDHKAIKNLLLQNQYVCMAQNETRIDFNRGYTPDGFAERVFHLHLREFGDSDELYFRDYLNENSAIAKAYEQLKLSLWKPFEHDRDGYTERKTEFVRKYTQKAIEQYGKERYS</sequence>
<protein>
    <recommendedName>
        <fullName evidence="2">Dephospho-CoA kinase</fullName>
    </recommendedName>
</protein>
<proteinExistence type="predicted"/>
<dbReference type="PANTHER" id="PTHR34822">
    <property type="entry name" value="GRPB DOMAIN PROTEIN (AFU_ORTHOLOGUE AFUA_1G01530)"/>
    <property type="match status" value="1"/>
</dbReference>
<gene>
    <name evidence="1" type="ORF">SDC9_108929</name>
</gene>
<dbReference type="Gene3D" id="3.30.460.10">
    <property type="entry name" value="Beta Polymerase, domain 2"/>
    <property type="match status" value="1"/>
</dbReference>
<accession>A0A645BFU8</accession>
<dbReference type="InterPro" id="IPR007344">
    <property type="entry name" value="GrpB/CoaE"/>
</dbReference>
<comment type="caution">
    <text evidence="1">The sequence shown here is derived from an EMBL/GenBank/DDBJ whole genome shotgun (WGS) entry which is preliminary data.</text>
</comment>
<dbReference type="InterPro" id="IPR043519">
    <property type="entry name" value="NT_sf"/>
</dbReference>
<reference evidence="1" key="1">
    <citation type="submission" date="2019-08" db="EMBL/GenBank/DDBJ databases">
        <authorList>
            <person name="Kucharzyk K."/>
            <person name="Murdoch R.W."/>
            <person name="Higgins S."/>
            <person name="Loffler F."/>
        </authorList>
    </citation>
    <scope>NUCLEOTIDE SEQUENCE</scope>
</reference>
<evidence type="ECO:0008006" key="2">
    <source>
        <dbReference type="Google" id="ProtNLM"/>
    </source>
</evidence>
<dbReference type="PANTHER" id="PTHR34822:SF1">
    <property type="entry name" value="GRPB FAMILY PROTEIN"/>
    <property type="match status" value="1"/>
</dbReference>
<name>A0A645BFU8_9ZZZZ</name>
<dbReference type="Pfam" id="PF04229">
    <property type="entry name" value="GrpB"/>
    <property type="match status" value="1"/>
</dbReference>
<dbReference type="SUPFAM" id="SSF81301">
    <property type="entry name" value="Nucleotidyltransferase"/>
    <property type="match status" value="1"/>
</dbReference>
<dbReference type="AlphaFoldDB" id="A0A645BFU8"/>
<organism evidence="1">
    <name type="scientific">bioreactor metagenome</name>
    <dbReference type="NCBI Taxonomy" id="1076179"/>
    <lineage>
        <taxon>unclassified sequences</taxon>
        <taxon>metagenomes</taxon>
        <taxon>ecological metagenomes</taxon>
    </lineage>
</organism>
<dbReference type="EMBL" id="VSSQ01018669">
    <property type="protein sequence ID" value="MPM62063.1"/>
    <property type="molecule type" value="Genomic_DNA"/>
</dbReference>